<sequence length="176" mass="19737">MGKASQQKKSSRARKLGTRDLEALRRGAVQSGIPDAIVLDRNDLPPEQKISWPLAQLLQDEVSDHPTLEEYQSALTAIVAAWNTSLLPESERAEALRDQIGFDKSVPPEIRREVTQGIERLIEEKVARFPHDRRRIVSWEARLEGDVLRVVAAASDGPRHDTLEDAMRGLLRTMSA</sequence>
<dbReference type="AlphaFoldDB" id="A0A1G7U4N9"/>
<dbReference type="Proteomes" id="UP000199706">
    <property type="component" value="Unassembled WGS sequence"/>
</dbReference>
<protein>
    <submittedName>
        <fullName evidence="1">Uncharacterized protein</fullName>
    </submittedName>
</protein>
<name>A0A1G7U4N9_9BURK</name>
<reference evidence="1 2" key="1">
    <citation type="submission" date="2016-10" db="EMBL/GenBank/DDBJ databases">
        <authorList>
            <person name="de Groot N.N."/>
        </authorList>
    </citation>
    <scope>NUCLEOTIDE SEQUENCE [LARGE SCALE GENOMIC DNA]</scope>
    <source>
        <strain evidence="1 2">LMG 2247</strain>
    </source>
</reference>
<accession>A0A1G7U4N9</accession>
<evidence type="ECO:0000313" key="2">
    <source>
        <dbReference type="Proteomes" id="UP000199706"/>
    </source>
</evidence>
<proteinExistence type="predicted"/>
<organism evidence="1 2">
    <name type="scientific">Paraburkholderia phenazinium</name>
    <dbReference type="NCBI Taxonomy" id="60549"/>
    <lineage>
        <taxon>Bacteria</taxon>
        <taxon>Pseudomonadati</taxon>
        <taxon>Pseudomonadota</taxon>
        <taxon>Betaproteobacteria</taxon>
        <taxon>Burkholderiales</taxon>
        <taxon>Burkholderiaceae</taxon>
        <taxon>Paraburkholderia</taxon>
    </lineage>
</organism>
<dbReference type="RefSeq" id="WP_176860733.1">
    <property type="nucleotide sequence ID" value="NZ_FNCJ01000003.1"/>
</dbReference>
<evidence type="ECO:0000313" key="1">
    <source>
        <dbReference type="EMBL" id="SDG42413.1"/>
    </source>
</evidence>
<dbReference type="EMBL" id="FNCJ01000003">
    <property type="protein sequence ID" value="SDG42413.1"/>
    <property type="molecule type" value="Genomic_DNA"/>
</dbReference>
<gene>
    <name evidence="1" type="ORF">SAMN05216466_103299</name>
</gene>